<evidence type="ECO:0000259" key="1">
    <source>
        <dbReference type="Pfam" id="PF06202"/>
    </source>
</evidence>
<comment type="caution">
    <text evidence="2">The sequence shown here is derived from an EMBL/GenBank/DDBJ whole genome shotgun (WGS) entry which is preliminary data.</text>
</comment>
<sequence length="922" mass="104065">MKIITPTLYLKGTFNGWGLDTPFTENGLNCFSASVVFSVDTHKFKIADMDGREEWTFSAHPTKATALDLDDTTQLIHTQGIGNDLTFSPSQTGRYTLHLDLSSDTPTLTIVLAENGAETASTRGLESYSLAITTGELPRLAAVNHALDPQDLFDTLAIESDRPFPYVFGDNVDGYYEGRALSFSCGDRYRHHQGWHLGGFGSYVDGQLNDKNAANKARLLPYGIEHQFESSSDILSLVQNQRLVCLTVHTTTKSTLSIVPELNLPLNHTYVEQHDGVLVYTLETEYCPEGCPRFIAISANQAVTANEVSFATHPELNQVMHLARENTKLMLTSQASTDLLTVYLSFEHDKEKAVASAKNAAIDHGFVRHQQKLYQFLTHSYLWSDDIEYNRAVMWARLSSRTFVSHEFGTGIWAGLPWFKDCWGRDTFIALSGTSLANGEFDEAKAIIENFAAMQMTDKQSKNYGRIPNRVTSKTNIIYNTTDGTPWMIREILEYINYSGDLAFAHKMYPVVARFIEGVENNYLDEDGLMKHRHPDTWMDAKINGQIPWSPRGPKANDIQALWFESLQCAILLAELIDDEESQAKWRAMADKVKESFVQKFWNENTLQLADRLNAGDTPDYSVRPNQLMTLTIPQHNALISDSIGAHIVKNSVSTLLFPWGICSLDQHHTDFHPYHDNRSEYHKDAAYHNGTIWGWNAGFTVTALAQYQQQDFAYTLSKNLAKQILEQGHRGTMSENLDAYQQDPSQLVETGTYAQAWSVSEYARNAQQDYLGFKPKLLEGVIELAPALPTQWRTATATLPYGEKSTLNVHYERVDNTQVYLLSATQAESDVKLKVRLTGSPNEQVEITCDLTLPLEVKIDNGEVSLSREVEQFNRVAKPHFPELDTLYFAQPDIRLKHRSLESKDYLLKQREAENLELAKD</sequence>
<protein>
    <submittedName>
        <fullName evidence="2">Glycogen debranching protein</fullName>
    </submittedName>
</protein>
<dbReference type="InterPro" id="IPR008928">
    <property type="entry name" value="6-hairpin_glycosidase_sf"/>
</dbReference>
<dbReference type="PATRIC" id="fig|693.5.peg.719"/>
<dbReference type="InterPro" id="IPR010401">
    <property type="entry name" value="AGL/Gdb1"/>
</dbReference>
<dbReference type="GO" id="GO:0005980">
    <property type="term" value="P:glycogen catabolic process"/>
    <property type="evidence" value="ECO:0007669"/>
    <property type="project" value="InterPro"/>
</dbReference>
<evidence type="ECO:0000313" key="2">
    <source>
        <dbReference type="EMBL" id="KOO04757.1"/>
    </source>
</evidence>
<proteinExistence type="predicted"/>
<dbReference type="STRING" id="693.AKJ17_03565"/>
<reference evidence="3" key="1">
    <citation type="submission" date="2015-08" db="EMBL/GenBank/DDBJ databases">
        <title>Vibrio galatheae sp. nov., a novel member of the Vibrionaceae family isolated from the Solomon Islands.</title>
        <authorList>
            <person name="Giubergia S."/>
            <person name="Machado H."/>
            <person name="Mateiu R.V."/>
            <person name="Gram L."/>
        </authorList>
    </citation>
    <scope>NUCLEOTIDE SEQUENCE [LARGE SCALE GENOMIC DNA]</scope>
    <source>
        <strain evidence="3">DSM 19584</strain>
    </source>
</reference>
<dbReference type="AlphaFoldDB" id="A0A0M0HS73"/>
<dbReference type="GO" id="GO:0004134">
    <property type="term" value="F:4-alpha-glucanotransferase activity"/>
    <property type="evidence" value="ECO:0007669"/>
    <property type="project" value="InterPro"/>
</dbReference>
<dbReference type="EMBL" id="LHPJ01000004">
    <property type="protein sequence ID" value="KOO04757.1"/>
    <property type="molecule type" value="Genomic_DNA"/>
</dbReference>
<dbReference type="RefSeq" id="WP_053394414.1">
    <property type="nucleotide sequence ID" value="NZ_LHPJ01000004.1"/>
</dbReference>
<dbReference type="PANTHER" id="PTHR10569">
    <property type="entry name" value="GLYCOGEN DEBRANCHING ENZYME"/>
    <property type="match status" value="1"/>
</dbReference>
<dbReference type="Proteomes" id="UP000037515">
    <property type="component" value="Unassembled WGS sequence"/>
</dbReference>
<keyword evidence="3" id="KW-1185">Reference proteome</keyword>
<dbReference type="Pfam" id="PF06202">
    <property type="entry name" value="GDE_C"/>
    <property type="match status" value="1"/>
</dbReference>
<dbReference type="InterPro" id="IPR012341">
    <property type="entry name" value="6hp_glycosidase-like_sf"/>
</dbReference>
<dbReference type="OrthoDB" id="9761875at2"/>
<name>A0A0M0HS73_VIBNE</name>
<feature type="domain" description="Glycogen debranching enzyme C-terminal" evidence="1">
    <location>
        <begin position="407"/>
        <end position="763"/>
    </location>
</feature>
<dbReference type="PANTHER" id="PTHR10569:SF2">
    <property type="entry name" value="GLYCOGEN DEBRANCHING ENZYME"/>
    <property type="match status" value="1"/>
</dbReference>
<dbReference type="InterPro" id="IPR032790">
    <property type="entry name" value="GDE_C"/>
</dbReference>
<dbReference type="SUPFAM" id="SSF48208">
    <property type="entry name" value="Six-hairpin glycosidases"/>
    <property type="match status" value="1"/>
</dbReference>
<accession>A0A0M0HS73</accession>
<organism evidence="2 3">
    <name type="scientific">Vibrio nereis</name>
    <dbReference type="NCBI Taxonomy" id="693"/>
    <lineage>
        <taxon>Bacteria</taxon>
        <taxon>Pseudomonadati</taxon>
        <taxon>Pseudomonadota</taxon>
        <taxon>Gammaproteobacteria</taxon>
        <taxon>Vibrionales</taxon>
        <taxon>Vibrionaceae</taxon>
        <taxon>Vibrio</taxon>
    </lineage>
</organism>
<dbReference type="GO" id="GO:0004135">
    <property type="term" value="F:amylo-alpha-1,6-glucosidase activity"/>
    <property type="evidence" value="ECO:0007669"/>
    <property type="project" value="InterPro"/>
</dbReference>
<evidence type="ECO:0000313" key="3">
    <source>
        <dbReference type="Proteomes" id="UP000037515"/>
    </source>
</evidence>
<gene>
    <name evidence="2" type="ORF">AKJ17_03565</name>
</gene>
<dbReference type="Gene3D" id="1.50.10.10">
    <property type="match status" value="1"/>
</dbReference>